<evidence type="ECO:0000313" key="3">
    <source>
        <dbReference type="EMBL" id="KAJ5088177.1"/>
    </source>
</evidence>
<proteinExistence type="predicted"/>
<dbReference type="SUPFAM" id="SSF51197">
    <property type="entry name" value="Clavaminate synthase-like"/>
    <property type="match status" value="1"/>
</dbReference>
<dbReference type="AlphaFoldDB" id="A0A9W9EUG2"/>
<dbReference type="Pfam" id="PF02668">
    <property type="entry name" value="TauD"/>
    <property type="match status" value="1"/>
</dbReference>
<gene>
    <name evidence="3" type="ORF">N7456_011793</name>
</gene>
<reference evidence="3" key="1">
    <citation type="submission" date="2022-11" db="EMBL/GenBank/DDBJ databases">
        <authorList>
            <person name="Petersen C."/>
        </authorList>
    </citation>
    <scope>NUCLEOTIDE SEQUENCE</scope>
    <source>
        <strain evidence="3">IBT 30069</strain>
    </source>
</reference>
<dbReference type="InterPro" id="IPR003819">
    <property type="entry name" value="TauD/TfdA-like"/>
</dbReference>
<dbReference type="Proteomes" id="UP001149165">
    <property type="component" value="Unassembled WGS sequence"/>
</dbReference>
<dbReference type="GO" id="GO:0016491">
    <property type="term" value="F:oxidoreductase activity"/>
    <property type="evidence" value="ECO:0007669"/>
    <property type="project" value="UniProtKB-KW"/>
</dbReference>
<dbReference type="EMBL" id="JAPQKH010000007">
    <property type="protein sequence ID" value="KAJ5088177.1"/>
    <property type="molecule type" value="Genomic_DNA"/>
</dbReference>
<reference evidence="3" key="2">
    <citation type="journal article" date="2023" name="IMA Fungus">
        <title>Comparative genomic study of the Penicillium genus elucidates a diverse pangenome and 15 lateral gene transfer events.</title>
        <authorList>
            <person name="Petersen C."/>
            <person name="Sorensen T."/>
            <person name="Nielsen M.R."/>
            <person name="Sondergaard T.E."/>
            <person name="Sorensen J.L."/>
            <person name="Fitzpatrick D.A."/>
            <person name="Frisvad J.C."/>
            <person name="Nielsen K.L."/>
        </authorList>
    </citation>
    <scope>NUCLEOTIDE SEQUENCE</scope>
    <source>
        <strain evidence="3">IBT 30069</strain>
    </source>
</reference>
<keyword evidence="1" id="KW-0560">Oxidoreductase</keyword>
<accession>A0A9W9EUG2</accession>
<evidence type="ECO:0000256" key="1">
    <source>
        <dbReference type="ARBA" id="ARBA00023002"/>
    </source>
</evidence>
<sequence length="313" mass="35423">MLSLRSFARSLCSPGILTPQPSNGSKYNCSPSFEVRITQRKISCPPQLPQLDAARPTAAESADHVRHVDDYLKSRGIVKIGLQFDDDNCIYLEKLIRHLHKSHGHGLPITHSASRGWFWDVRPQPADPVQAHIARSETMKEFPWHTDCSYEANPPRYFALQVIQPDQCGGGTFSALDISRLVSFLSPTARKALRKPKFRIAVPPEFMKHEDAKYITGQLLQADDGCGIARLRFREDLITPLTPAASIAFQELQRTLTSSDMQSEVMNIPSGMLPRGSIIAMDNRRWLHGRNQVLDPNRHLRRVRWDAQPFVQL</sequence>
<evidence type="ECO:0000259" key="2">
    <source>
        <dbReference type="Pfam" id="PF02668"/>
    </source>
</evidence>
<comment type="caution">
    <text evidence="3">The sequence shown here is derived from an EMBL/GenBank/DDBJ whole genome shotgun (WGS) entry which is preliminary data.</text>
</comment>
<dbReference type="InterPro" id="IPR042098">
    <property type="entry name" value="TauD-like_sf"/>
</dbReference>
<feature type="domain" description="TauD/TfdA-like" evidence="2">
    <location>
        <begin position="109"/>
        <end position="303"/>
    </location>
</feature>
<organism evidence="3 4">
    <name type="scientific">Penicillium angulare</name>
    <dbReference type="NCBI Taxonomy" id="116970"/>
    <lineage>
        <taxon>Eukaryota</taxon>
        <taxon>Fungi</taxon>
        <taxon>Dikarya</taxon>
        <taxon>Ascomycota</taxon>
        <taxon>Pezizomycotina</taxon>
        <taxon>Eurotiomycetes</taxon>
        <taxon>Eurotiomycetidae</taxon>
        <taxon>Eurotiales</taxon>
        <taxon>Aspergillaceae</taxon>
        <taxon>Penicillium</taxon>
    </lineage>
</organism>
<keyword evidence="4" id="KW-1185">Reference proteome</keyword>
<evidence type="ECO:0000313" key="4">
    <source>
        <dbReference type="Proteomes" id="UP001149165"/>
    </source>
</evidence>
<name>A0A9W9EUG2_9EURO</name>
<protein>
    <recommendedName>
        <fullName evidence="2">TauD/TfdA-like domain-containing protein</fullName>
    </recommendedName>
</protein>
<dbReference type="OrthoDB" id="2960375at2759"/>
<dbReference type="Gene3D" id="3.60.130.10">
    <property type="entry name" value="Clavaminate synthase-like"/>
    <property type="match status" value="1"/>
</dbReference>